<feature type="binding site" evidence="12">
    <location>
        <position position="70"/>
    </location>
    <ligand>
        <name>S-adenosyl-L-methionine</name>
        <dbReference type="ChEBI" id="CHEBI:59789"/>
    </ligand>
</feature>
<dbReference type="PROSITE" id="PS01305">
    <property type="entry name" value="MOAA_NIFB_PQQE"/>
    <property type="match status" value="1"/>
</dbReference>
<dbReference type="InterPro" id="IPR013785">
    <property type="entry name" value="Aldolase_TIM"/>
</dbReference>
<feature type="binding site" evidence="12">
    <location>
        <begin position="259"/>
        <end position="261"/>
    </location>
    <ligand>
        <name>GTP</name>
        <dbReference type="ChEBI" id="CHEBI:37565"/>
    </ligand>
</feature>
<dbReference type="PANTHER" id="PTHR22960">
    <property type="entry name" value="MOLYBDOPTERIN COFACTOR SYNTHESIS PROTEIN A"/>
    <property type="match status" value="1"/>
</dbReference>
<dbReference type="InterPro" id="IPR006638">
    <property type="entry name" value="Elp3/MiaA/NifB-like_rSAM"/>
</dbReference>
<feature type="binding site" evidence="12">
    <location>
        <position position="97"/>
    </location>
    <ligand>
        <name>GTP</name>
        <dbReference type="ChEBI" id="CHEBI:37565"/>
    </ligand>
</feature>
<dbReference type="InterPro" id="IPR050105">
    <property type="entry name" value="MoCo_biosynth_MoaA/MoaC"/>
</dbReference>
<comment type="catalytic activity">
    <reaction evidence="11 12">
        <text>GTP + AH2 + S-adenosyl-L-methionine = (8S)-3',8-cyclo-7,8-dihydroguanosine 5'-triphosphate + 5'-deoxyadenosine + L-methionine + A + H(+)</text>
        <dbReference type="Rhea" id="RHEA:49576"/>
        <dbReference type="ChEBI" id="CHEBI:13193"/>
        <dbReference type="ChEBI" id="CHEBI:15378"/>
        <dbReference type="ChEBI" id="CHEBI:17319"/>
        <dbReference type="ChEBI" id="CHEBI:17499"/>
        <dbReference type="ChEBI" id="CHEBI:37565"/>
        <dbReference type="ChEBI" id="CHEBI:57844"/>
        <dbReference type="ChEBI" id="CHEBI:59789"/>
        <dbReference type="ChEBI" id="CHEBI:131766"/>
        <dbReference type="EC" id="4.1.99.22"/>
    </reaction>
</comment>
<dbReference type="SUPFAM" id="SSF102114">
    <property type="entry name" value="Radical SAM enzymes"/>
    <property type="match status" value="1"/>
</dbReference>
<organism evidence="14 15">
    <name type="scientific">Rosenbergiella australiborealis</name>
    <dbReference type="NCBI Taxonomy" id="1544696"/>
    <lineage>
        <taxon>Bacteria</taxon>
        <taxon>Pseudomonadati</taxon>
        <taxon>Pseudomonadota</taxon>
        <taxon>Gammaproteobacteria</taxon>
        <taxon>Enterobacterales</taxon>
        <taxon>Erwiniaceae</taxon>
        <taxon>Rosenbergiella</taxon>
    </lineage>
</organism>
<dbReference type="NCBIfam" id="TIGR02666">
    <property type="entry name" value="moaA"/>
    <property type="match status" value="1"/>
</dbReference>
<dbReference type="EC" id="4.1.99.22" evidence="1 12"/>
<sequence>MLPLADTFQRKFYYLRLSITDVCNFRCTYCLPDGYKPNKERSAFLSVDEISRVAQAFGELGTSKIRLTGGEPSMRRDFTEIITAIHDQPAIKQIAMTTNGYRLAKEAANWRMAGLTSVNVSLDSLDARQFQQITGQNKFQEVMAGIDACFDAGFPTVKINVVLMKHLTQQLPTFLAWIKYRSIQLRFIELMETGEGSHYFNQHHLSGEQIRGQLLAMGWQRRASEPEAGPAQIFSHPDYQGEIGLIMPYDKHFCESCNRLRVSAIGQLHLCLFGENGITLRDLLQSDTQQTALQERIRISLIEKKQTHFLHQGMTGLARNLSYIGG</sequence>
<dbReference type="EMBL" id="JABBFO010000004">
    <property type="protein sequence ID" value="MBT0727017.1"/>
    <property type="molecule type" value="Genomic_DNA"/>
</dbReference>
<keyword evidence="7 12" id="KW-0411">Iron-sulfur</keyword>
<keyword evidence="2 12" id="KW-0004">4Fe-4S</keyword>
<evidence type="ECO:0000256" key="6">
    <source>
        <dbReference type="ARBA" id="ARBA00023004"/>
    </source>
</evidence>
<dbReference type="InterPro" id="IPR013483">
    <property type="entry name" value="MoaA"/>
</dbReference>
<dbReference type="InterPro" id="IPR058240">
    <property type="entry name" value="rSAM_sf"/>
</dbReference>
<keyword evidence="5 12" id="KW-0547">Nucleotide-binding</keyword>
<evidence type="ECO:0000256" key="8">
    <source>
        <dbReference type="ARBA" id="ARBA00023134"/>
    </source>
</evidence>
<comment type="similarity">
    <text evidence="12">Belongs to the radical SAM superfamily. MoaA family.</text>
</comment>
<dbReference type="Gene3D" id="3.20.20.70">
    <property type="entry name" value="Aldolase class I"/>
    <property type="match status" value="1"/>
</dbReference>
<dbReference type="SFLD" id="SFLDG01386">
    <property type="entry name" value="main_SPASM_domain-containing"/>
    <property type="match status" value="1"/>
</dbReference>
<keyword evidence="10 12" id="KW-0456">Lyase</keyword>
<comment type="subunit">
    <text evidence="12">Monomer and homodimer.</text>
</comment>
<dbReference type="Pfam" id="PF06463">
    <property type="entry name" value="Mob_synth_C"/>
    <property type="match status" value="1"/>
</dbReference>
<dbReference type="CDD" id="cd21117">
    <property type="entry name" value="Twitch_MoaA"/>
    <property type="match status" value="1"/>
</dbReference>
<dbReference type="InterPro" id="IPR007197">
    <property type="entry name" value="rSAM"/>
</dbReference>
<evidence type="ECO:0000256" key="7">
    <source>
        <dbReference type="ARBA" id="ARBA00023014"/>
    </source>
</evidence>
<accession>A0ABS5T4F4</accession>
<protein>
    <recommendedName>
        <fullName evidence="1 12">GTP 3',8-cyclase</fullName>
        <ecNumber evidence="1 12">4.1.99.22</ecNumber>
    </recommendedName>
    <alternativeName>
        <fullName evidence="12">Molybdenum cofactor biosynthesis protein A</fullName>
    </alternativeName>
</protein>
<dbReference type="CDD" id="cd01335">
    <property type="entry name" value="Radical_SAM"/>
    <property type="match status" value="1"/>
</dbReference>
<feature type="binding site" evidence="12">
    <location>
        <position position="16"/>
    </location>
    <ligand>
        <name>GTP</name>
        <dbReference type="ChEBI" id="CHEBI:37565"/>
    </ligand>
</feature>
<evidence type="ECO:0000256" key="3">
    <source>
        <dbReference type="ARBA" id="ARBA00022691"/>
    </source>
</evidence>
<comment type="cofactor">
    <cofactor evidence="12">
        <name>[4Fe-4S] cluster</name>
        <dbReference type="ChEBI" id="CHEBI:49883"/>
    </cofactor>
    <text evidence="12">Binds 2 [4Fe-4S] clusters. Binds 1 [4Fe-4S] cluster coordinated with 3 cysteines and an exchangeable S-adenosyl-L-methionine and 1 [4Fe-4S] cluster coordinated with 3 cysteines and the GTP-derived substrate.</text>
</comment>
<dbReference type="RefSeq" id="WP_214212831.1">
    <property type="nucleotide sequence ID" value="NZ_JABBFO010000004.1"/>
</dbReference>
<proteinExistence type="inferred from homology"/>
<gene>
    <name evidence="12 14" type="primary">moaA</name>
    <name evidence="14" type="ORF">HGT73_06385</name>
</gene>
<dbReference type="InterPro" id="IPR000385">
    <property type="entry name" value="MoaA_NifB_PqqE_Fe-S-bd_CS"/>
</dbReference>
<feature type="binding site" evidence="12">
    <location>
        <position position="257"/>
    </location>
    <ligand>
        <name>[4Fe-4S] cluster</name>
        <dbReference type="ChEBI" id="CHEBI:49883"/>
        <label>2</label>
        <note>4Fe-4S-substrate</note>
    </ligand>
</feature>
<keyword evidence="15" id="KW-1185">Reference proteome</keyword>
<feature type="binding site" evidence="12">
    <location>
        <position position="158"/>
    </location>
    <ligand>
        <name>GTP</name>
        <dbReference type="ChEBI" id="CHEBI:37565"/>
    </ligand>
</feature>
<evidence type="ECO:0000313" key="15">
    <source>
        <dbReference type="Proteomes" id="UP000786875"/>
    </source>
</evidence>
<keyword evidence="3 12" id="KW-0949">S-adenosyl-L-methionine</keyword>
<evidence type="ECO:0000256" key="1">
    <source>
        <dbReference type="ARBA" id="ARBA00012167"/>
    </source>
</evidence>
<feature type="binding site" evidence="12">
    <location>
        <position position="30"/>
    </location>
    <ligand>
        <name>[4Fe-4S] cluster</name>
        <dbReference type="ChEBI" id="CHEBI:49883"/>
        <label>1</label>
        <note>4Fe-4S-S-AdoMet</note>
    </ligand>
</feature>
<keyword evidence="9 12" id="KW-0501">Molybdenum cofactor biosynthesis</keyword>
<dbReference type="InterPro" id="IPR040064">
    <property type="entry name" value="MoaA-like"/>
</dbReference>
<evidence type="ECO:0000256" key="2">
    <source>
        <dbReference type="ARBA" id="ARBA00022485"/>
    </source>
</evidence>
<dbReference type="HAMAP" id="MF_01225_B">
    <property type="entry name" value="MoaA_B"/>
    <property type="match status" value="1"/>
</dbReference>
<evidence type="ECO:0000256" key="11">
    <source>
        <dbReference type="ARBA" id="ARBA00048697"/>
    </source>
</evidence>
<feature type="binding site" evidence="12">
    <location>
        <position position="271"/>
    </location>
    <ligand>
        <name>[4Fe-4S] cluster</name>
        <dbReference type="ChEBI" id="CHEBI:49883"/>
        <label>2</label>
        <note>4Fe-4S-substrate</note>
    </ligand>
</feature>
<dbReference type="SFLD" id="SFLDG01383">
    <property type="entry name" value="cyclic_pyranopterin_phosphate"/>
    <property type="match status" value="1"/>
</dbReference>
<feature type="binding site" evidence="12">
    <location>
        <position position="254"/>
    </location>
    <ligand>
        <name>[4Fe-4S] cluster</name>
        <dbReference type="ChEBI" id="CHEBI:49883"/>
        <label>2</label>
        <note>4Fe-4S-substrate</note>
    </ligand>
</feature>
<feature type="binding site" evidence="12">
    <location>
        <position position="121"/>
    </location>
    <ligand>
        <name>S-adenosyl-L-methionine</name>
        <dbReference type="ChEBI" id="CHEBI:59789"/>
    </ligand>
</feature>
<keyword evidence="8 12" id="KW-0342">GTP-binding</keyword>
<keyword evidence="6 12" id="KW-0408">Iron</keyword>
<dbReference type="PANTHER" id="PTHR22960:SF28">
    <property type="entry name" value="GTP 3',8-CYCLASE"/>
    <property type="match status" value="1"/>
</dbReference>
<reference evidence="14 15" key="1">
    <citation type="submission" date="2020-04" db="EMBL/GenBank/DDBJ databases">
        <title>Genome sequencing of Rosenbergiella species.</title>
        <authorList>
            <person name="Alvarez-Perez S."/>
            <person name="Lievens B."/>
        </authorList>
    </citation>
    <scope>NUCLEOTIDE SEQUENCE [LARGE SCALE GENOMIC DNA]</scope>
    <source>
        <strain evidence="14 15">CdVSA20.1</strain>
    </source>
</reference>
<feature type="binding site" evidence="12">
    <location>
        <position position="191"/>
    </location>
    <ligand>
        <name>S-adenosyl-L-methionine</name>
        <dbReference type="ChEBI" id="CHEBI:59789"/>
    </ligand>
</feature>
<feature type="binding site" evidence="12">
    <location>
        <position position="27"/>
    </location>
    <ligand>
        <name>[4Fe-4S] cluster</name>
        <dbReference type="ChEBI" id="CHEBI:49883"/>
        <label>1</label>
        <note>4Fe-4S-S-AdoMet</note>
    </ligand>
</feature>
<dbReference type="SFLD" id="SFLDS00029">
    <property type="entry name" value="Radical_SAM"/>
    <property type="match status" value="1"/>
</dbReference>
<name>A0ABS5T4F4_9GAMM</name>
<dbReference type="Proteomes" id="UP000786875">
    <property type="component" value="Unassembled WGS sequence"/>
</dbReference>
<evidence type="ECO:0000256" key="4">
    <source>
        <dbReference type="ARBA" id="ARBA00022723"/>
    </source>
</evidence>
<evidence type="ECO:0000256" key="5">
    <source>
        <dbReference type="ARBA" id="ARBA00022741"/>
    </source>
</evidence>
<feature type="binding site" evidence="12">
    <location>
        <position position="66"/>
    </location>
    <ligand>
        <name>GTP</name>
        <dbReference type="ChEBI" id="CHEBI:37565"/>
    </ligand>
</feature>
<comment type="function">
    <text evidence="12">Catalyzes the cyclization of GTP to (8S)-3',8-cyclo-7,8-dihydroguanosine 5'-triphosphate.</text>
</comment>
<evidence type="ECO:0000256" key="12">
    <source>
        <dbReference type="HAMAP-Rule" id="MF_01225"/>
    </source>
</evidence>
<dbReference type="InterPro" id="IPR010505">
    <property type="entry name" value="MoaA_twitch"/>
</dbReference>
<feature type="binding site" evidence="12">
    <location>
        <position position="29"/>
    </location>
    <ligand>
        <name>S-adenosyl-L-methionine</name>
        <dbReference type="ChEBI" id="CHEBI:59789"/>
    </ligand>
</feature>
<evidence type="ECO:0000256" key="10">
    <source>
        <dbReference type="ARBA" id="ARBA00023239"/>
    </source>
</evidence>
<dbReference type="PROSITE" id="PS51918">
    <property type="entry name" value="RADICAL_SAM"/>
    <property type="match status" value="1"/>
</dbReference>
<feature type="domain" description="Radical SAM core" evidence="13">
    <location>
        <begin position="7"/>
        <end position="226"/>
    </location>
</feature>
<dbReference type="SFLD" id="SFLDG01067">
    <property type="entry name" value="SPASM/twitch_domain_containing"/>
    <property type="match status" value="1"/>
</dbReference>
<evidence type="ECO:0000256" key="9">
    <source>
        <dbReference type="ARBA" id="ARBA00023150"/>
    </source>
</evidence>
<comment type="caution">
    <text evidence="14">The sequence shown here is derived from an EMBL/GenBank/DDBJ whole genome shotgun (WGS) entry which is preliminary data.</text>
</comment>
<evidence type="ECO:0000313" key="14">
    <source>
        <dbReference type="EMBL" id="MBT0727017.1"/>
    </source>
</evidence>
<feature type="binding site" evidence="12">
    <location>
        <position position="23"/>
    </location>
    <ligand>
        <name>[4Fe-4S] cluster</name>
        <dbReference type="ChEBI" id="CHEBI:49883"/>
        <label>1</label>
        <note>4Fe-4S-S-AdoMet</note>
    </ligand>
</feature>
<dbReference type="SMART" id="SM00729">
    <property type="entry name" value="Elp3"/>
    <property type="match status" value="1"/>
</dbReference>
<dbReference type="Pfam" id="PF04055">
    <property type="entry name" value="Radical_SAM"/>
    <property type="match status" value="1"/>
</dbReference>
<keyword evidence="4 12" id="KW-0479">Metal-binding</keyword>
<evidence type="ECO:0000259" key="13">
    <source>
        <dbReference type="PROSITE" id="PS51918"/>
    </source>
</evidence>
<comment type="pathway">
    <text evidence="12">Cofactor biosynthesis; molybdopterin biosynthesis.</text>
</comment>